<dbReference type="SUPFAM" id="SSF55729">
    <property type="entry name" value="Acyl-CoA N-acyltransferases (Nat)"/>
    <property type="match status" value="2"/>
</dbReference>
<comment type="caution">
    <text evidence="4">The sequence shown here is derived from an EMBL/GenBank/DDBJ whole genome shotgun (WGS) entry which is preliminary data.</text>
</comment>
<dbReference type="InterPro" id="IPR016181">
    <property type="entry name" value="Acyl_CoA_acyltransferase"/>
</dbReference>
<dbReference type="PANTHER" id="PTHR43877">
    <property type="entry name" value="AMINOALKYLPHOSPHONATE N-ACETYLTRANSFERASE-RELATED-RELATED"/>
    <property type="match status" value="1"/>
</dbReference>
<accession>A0A7Y7E948</accession>
<dbReference type="AlphaFoldDB" id="A0A7Y7E948"/>
<dbReference type="GO" id="GO:0016747">
    <property type="term" value="F:acyltransferase activity, transferring groups other than amino-acyl groups"/>
    <property type="evidence" value="ECO:0007669"/>
    <property type="project" value="InterPro"/>
</dbReference>
<feature type="domain" description="N-acetyltransferase" evidence="3">
    <location>
        <begin position="1"/>
        <end position="126"/>
    </location>
</feature>
<protein>
    <submittedName>
        <fullName evidence="4">GNAT family N-acetyltransferase</fullName>
    </submittedName>
</protein>
<keyword evidence="2" id="KW-0012">Acyltransferase</keyword>
<dbReference type="Gene3D" id="3.40.630.30">
    <property type="match status" value="2"/>
</dbReference>
<dbReference type="CDD" id="cd04301">
    <property type="entry name" value="NAT_SF"/>
    <property type="match status" value="2"/>
</dbReference>
<dbReference type="PROSITE" id="PS51186">
    <property type="entry name" value="GNAT"/>
    <property type="match status" value="2"/>
</dbReference>
<reference evidence="4 5" key="1">
    <citation type="submission" date="2020-04" db="EMBL/GenBank/DDBJ databases">
        <title>Draft Genome Sequence of Streptomyces morookaense DSM 40503, an 8-azaguanine-producing strain.</title>
        <authorList>
            <person name="Qi J."/>
            <person name="Gao J.-M."/>
        </authorList>
    </citation>
    <scope>NUCLEOTIDE SEQUENCE [LARGE SCALE GENOMIC DNA]</scope>
    <source>
        <strain evidence="4 5">DSM 40503</strain>
    </source>
</reference>
<evidence type="ECO:0000259" key="3">
    <source>
        <dbReference type="PROSITE" id="PS51186"/>
    </source>
</evidence>
<evidence type="ECO:0000256" key="2">
    <source>
        <dbReference type="ARBA" id="ARBA00023315"/>
    </source>
</evidence>
<keyword evidence="1 4" id="KW-0808">Transferase</keyword>
<dbReference type="Pfam" id="PF00583">
    <property type="entry name" value="Acetyltransf_1"/>
    <property type="match status" value="2"/>
</dbReference>
<sequence>MTTTLRPAAPEQRTDDGGRSRRYEIRVNSRPVGSIDLATDRRFGPGVGRIVRLAVEVPDRRRGRGTVAALAAEEVLRGWGCRRVEVCVAAGQAAAGLPLATALGYTERNRTMGKPLSAEPPSLPDGTGGRPMTEAEFAVWEPAARAEYAERWTAYGVPADRAQAHAEADHRALLPDGPATDGMLLRVLSHHGTPVGTLWAALRSPAGFVYRVEVDPAHRGQGHGRSLMLLAETELRAAGADRLRLNVFADNAPARRLYESLGYEPEEYHLSKELL</sequence>
<keyword evidence="5" id="KW-1185">Reference proteome</keyword>
<gene>
    <name evidence="4" type="ORF">HG542_23960</name>
</gene>
<proteinExistence type="predicted"/>
<feature type="domain" description="N-acetyltransferase" evidence="3">
    <location>
        <begin position="127"/>
        <end position="275"/>
    </location>
</feature>
<organism evidence="4 5">
    <name type="scientific">Streptomyces morookaense</name>
    <name type="common">Streptoverticillium morookaense</name>
    <dbReference type="NCBI Taxonomy" id="1970"/>
    <lineage>
        <taxon>Bacteria</taxon>
        <taxon>Bacillati</taxon>
        <taxon>Actinomycetota</taxon>
        <taxon>Actinomycetes</taxon>
        <taxon>Kitasatosporales</taxon>
        <taxon>Streptomycetaceae</taxon>
        <taxon>Streptomyces</taxon>
    </lineage>
</organism>
<dbReference type="RefSeq" id="WP_171084773.1">
    <property type="nucleotide sequence ID" value="NZ_BNBU01000015.1"/>
</dbReference>
<dbReference type="InterPro" id="IPR000182">
    <property type="entry name" value="GNAT_dom"/>
</dbReference>
<evidence type="ECO:0000313" key="5">
    <source>
        <dbReference type="Proteomes" id="UP000587462"/>
    </source>
</evidence>
<name>A0A7Y7E948_STRMO</name>
<evidence type="ECO:0000256" key="1">
    <source>
        <dbReference type="ARBA" id="ARBA00022679"/>
    </source>
</evidence>
<dbReference type="Proteomes" id="UP000587462">
    <property type="component" value="Unassembled WGS sequence"/>
</dbReference>
<dbReference type="InterPro" id="IPR050832">
    <property type="entry name" value="Bact_Acetyltransf"/>
</dbReference>
<dbReference type="EMBL" id="JABBXF010000061">
    <property type="protein sequence ID" value="NVK80688.1"/>
    <property type="molecule type" value="Genomic_DNA"/>
</dbReference>
<dbReference type="PANTHER" id="PTHR43877:SF2">
    <property type="entry name" value="AMINOALKYLPHOSPHONATE N-ACETYLTRANSFERASE-RELATED"/>
    <property type="match status" value="1"/>
</dbReference>
<evidence type="ECO:0000313" key="4">
    <source>
        <dbReference type="EMBL" id="NVK80688.1"/>
    </source>
</evidence>